<reference evidence="5" key="2">
    <citation type="submission" date="2023-05" db="EMBL/GenBank/DDBJ databases">
        <authorList>
            <person name="Schelkunov M.I."/>
        </authorList>
    </citation>
    <scope>NUCLEOTIDE SEQUENCE</scope>
    <source>
        <strain evidence="5">Hsosn_3</strain>
        <tissue evidence="5">Leaf</tissue>
    </source>
</reference>
<name>A0AAD8I061_9APIA</name>
<keyword evidence="3" id="KW-0812">Transmembrane</keyword>
<feature type="compositionally biased region" description="Basic and acidic residues" evidence="2">
    <location>
        <begin position="538"/>
        <end position="555"/>
    </location>
</feature>
<comment type="caution">
    <text evidence="5">The sequence shown here is derived from an EMBL/GenBank/DDBJ whole genome shotgun (WGS) entry which is preliminary data.</text>
</comment>
<keyword evidence="3" id="KW-1133">Transmembrane helix</keyword>
<evidence type="ECO:0000256" key="2">
    <source>
        <dbReference type="SAM" id="MobiDB-lite"/>
    </source>
</evidence>
<keyword evidence="6" id="KW-1185">Reference proteome</keyword>
<dbReference type="GO" id="GO:0009506">
    <property type="term" value="C:plasmodesma"/>
    <property type="evidence" value="ECO:0007669"/>
    <property type="project" value="TreeGrafter"/>
</dbReference>
<feature type="region of interest" description="Disordered" evidence="2">
    <location>
        <begin position="175"/>
        <end position="198"/>
    </location>
</feature>
<dbReference type="PROSITE" id="PS51035">
    <property type="entry name" value="BAG"/>
    <property type="match status" value="1"/>
</dbReference>
<feature type="region of interest" description="Disordered" evidence="2">
    <location>
        <begin position="764"/>
        <end position="784"/>
    </location>
</feature>
<protein>
    <recommendedName>
        <fullName evidence="4">BAG domain-containing protein</fullName>
    </recommendedName>
</protein>
<dbReference type="SUPFAM" id="SSF63491">
    <property type="entry name" value="BAG domain"/>
    <property type="match status" value="1"/>
</dbReference>
<feature type="compositionally biased region" description="Basic and acidic residues" evidence="2">
    <location>
        <begin position="713"/>
        <end position="723"/>
    </location>
</feature>
<dbReference type="FunFam" id="1.20.58.120:FF:000010">
    <property type="entry name" value="BAG family molecular chaperone regulator 6"/>
    <property type="match status" value="1"/>
</dbReference>
<evidence type="ECO:0000259" key="4">
    <source>
        <dbReference type="PROSITE" id="PS51035"/>
    </source>
</evidence>
<feature type="domain" description="BAG" evidence="4">
    <location>
        <begin position="595"/>
        <end position="671"/>
    </location>
</feature>
<accession>A0AAD8I061</accession>
<keyword evidence="1" id="KW-0143">Chaperone</keyword>
<feature type="compositionally biased region" description="Basic and acidic residues" evidence="2">
    <location>
        <begin position="450"/>
        <end position="477"/>
    </location>
</feature>
<feature type="compositionally biased region" description="Basic and acidic residues" evidence="2">
    <location>
        <begin position="175"/>
        <end position="185"/>
    </location>
</feature>
<dbReference type="InterPro" id="IPR040400">
    <property type="entry name" value="BAG5/6/7/8"/>
</dbReference>
<feature type="compositionally biased region" description="Basic and acidic residues" evidence="2">
    <location>
        <begin position="286"/>
        <end position="315"/>
    </location>
</feature>
<feature type="region of interest" description="Disordered" evidence="2">
    <location>
        <begin position="538"/>
        <end position="564"/>
    </location>
</feature>
<reference evidence="5" key="1">
    <citation type="submission" date="2023-02" db="EMBL/GenBank/DDBJ databases">
        <title>Genome of toxic invasive species Heracleum sosnowskyi carries increased number of genes despite the absence of recent whole-genome duplications.</title>
        <authorList>
            <person name="Schelkunov M."/>
            <person name="Shtratnikova V."/>
            <person name="Makarenko M."/>
            <person name="Klepikova A."/>
            <person name="Omelchenko D."/>
            <person name="Novikova G."/>
            <person name="Obukhova E."/>
            <person name="Bogdanov V."/>
            <person name="Penin A."/>
            <person name="Logacheva M."/>
        </authorList>
    </citation>
    <scope>NUCLEOTIDE SEQUENCE</scope>
    <source>
        <strain evidence="5">Hsosn_3</strain>
        <tissue evidence="5">Leaf</tissue>
    </source>
</reference>
<evidence type="ECO:0000256" key="1">
    <source>
        <dbReference type="ARBA" id="ARBA00023186"/>
    </source>
</evidence>
<feature type="region of interest" description="Disordered" evidence="2">
    <location>
        <begin position="907"/>
        <end position="926"/>
    </location>
</feature>
<dbReference type="InterPro" id="IPR003103">
    <property type="entry name" value="BAG_domain"/>
</dbReference>
<proteinExistence type="predicted"/>
<sequence>MYPGCRFMDLHPRERDQMSYAPHHGSARSPVNYESFPCYGSYGYPYPFPYHGCYHNQIPDYHGYGLHYPHYAPPPPVYCNDGYPPLPGSYPFQYLPSPHYSSMDPRFEYDRKDPVDHHCCGCPNHLCQQKENKNVKIAEQTPDDEKDKVASMVPSELKNQSYPFLWIPPGYKRNDEGEQNIKPESNKVNSVDKGAEGSLKPCAQEQGVWNGWLPIDLNSLNSMVRGRDEKGTEHKHNGDSKSSHPVGCMPSYPEQKDKLELKDGDQKSIWDPSQLRIFPRNFIENQDEKSVPQGDVKKIENTSSEDDPKTGDRNVVKKIIPVKQMDQSEEKVLSKNDQSEENRESKVEEKQNEMPLKLTDNKGRKEHLENNRNVHSSLSKASKLPPVCLRVDPLPNRKTKGGSSRSPSPPGNKKKSEMLSHVKSSSSPNTQGNSQEHLQPSADSDLSRLQNEKKVKNIDAVDSTLRDNKGEAQKEESQYPVNAGDSQERVSSGCQDIMVVKNDQEFSLGDGVNDVDKLSGEITKDDKVTIEVQSGDVKFETRTEGGPRGTKKSEHASTNGAPNQMFSEAEAAVIIQSAYRGFEVRRWEPLKKLKEIARIEGELNKVRLDVQNLVSSGSGNIDKQRMVIGETIMNLLLQLDTMQGLHPSVRNIRKSVAKGLVSLQEKLDSITSQNAEERKESDISKHVGGEEERQKELKGSDISKHDGGEEERQEAGEDRHEQDTTSPSHMKSGVMELGQDQLHTLMDMNIGSVDHVEKSELLSGTDEMGRASRETQQDSSGYVYSNGRHLEPVVEVKEPSVVEGVRENHGSFSVESKELPPSIIAEDKLDPVVPLQNLSSLIDSDMSSKEDEVAKVYTEVTPLVPEQNSDARVSGEGLQIDGGRCVVEPGKLELAQESGLISLGNKAKETSVDEQQHRKLPTESLKLPDLEDNIATEVCSESSPELKDNISKGGDSETYKELNGDDMLGTEFMEASNKKHVNNIKEEVNDCVVGWPTVVKIETKEISEIKEVANSCEVEGEGDEKLVDDRNSVRVEMKEIPDIKEAVNICEVEGDYKPVDDMQTADSIGFEQKGAPEVNEPGKDVGPVGDIGSIETCGLELGDLSKVTLDLQGKQQKPKYTVTGEEVHVEEISNCSSGQKMAVDEDQETWEDKFANKEISQEHSNGNIVDLPRDEDLVVEELTTKKINNGDFSTGKEDLAGEEIIVEEPRKESDKNLVEENEKLKETVEKLIAAGREQLTAMCSLSERVKDLEKKLSRKKKLKMRRNRVPRLLCLHIMEAETSWVSHSFDDIVRDMSEFDSFSEFSDEVSNEVMVSVDSILPYDLLERILAYLPVASIFRAGKLEEPPGSRLSDYSALALSVNKVSRKYSVCVVKSKQVAGDFNQWELSVHVYDSRTLMWTTPLAEIVTGWRGGDESVICNGVLYLLIYSIGGGIPENRHGLLTYSLSSRLSHGLLMRNFISMPCPLTCGRLMNLKEKFVMVGGIGKQDRPGIIKGIGIWVLSGKRLAECPTNFSKDLESLMMFLLAVVQMTSYTSKAMAVLLFFVFDFNQKQWKWSQKCPVTKKFPLQLFTGFCFEPRLEIAP</sequence>
<dbReference type="PANTHER" id="PTHR33322:SF16">
    <property type="entry name" value="BAG FAMILY MOLECULAR CHAPERONE REGULATOR 6"/>
    <property type="match status" value="1"/>
</dbReference>
<organism evidence="5 6">
    <name type="scientific">Heracleum sosnowskyi</name>
    <dbReference type="NCBI Taxonomy" id="360622"/>
    <lineage>
        <taxon>Eukaryota</taxon>
        <taxon>Viridiplantae</taxon>
        <taxon>Streptophyta</taxon>
        <taxon>Embryophyta</taxon>
        <taxon>Tracheophyta</taxon>
        <taxon>Spermatophyta</taxon>
        <taxon>Magnoliopsida</taxon>
        <taxon>eudicotyledons</taxon>
        <taxon>Gunneridae</taxon>
        <taxon>Pentapetalae</taxon>
        <taxon>asterids</taxon>
        <taxon>campanulids</taxon>
        <taxon>Apiales</taxon>
        <taxon>Apiaceae</taxon>
        <taxon>Apioideae</taxon>
        <taxon>apioid superclade</taxon>
        <taxon>Tordylieae</taxon>
        <taxon>Tordyliinae</taxon>
        <taxon>Heracleum</taxon>
    </lineage>
</organism>
<feature type="compositionally biased region" description="Basic and acidic residues" evidence="2">
    <location>
        <begin position="675"/>
        <end position="707"/>
    </location>
</feature>
<feature type="region of interest" description="Disordered" evidence="2">
    <location>
        <begin position="671"/>
        <end position="733"/>
    </location>
</feature>
<dbReference type="SMART" id="SM00264">
    <property type="entry name" value="BAG"/>
    <property type="match status" value="1"/>
</dbReference>
<dbReference type="GO" id="GO:0006457">
    <property type="term" value="P:protein folding"/>
    <property type="evidence" value="ECO:0007669"/>
    <property type="project" value="TreeGrafter"/>
</dbReference>
<feature type="region of interest" description="Disordered" evidence="2">
    <location>
        <begin position="280"/>
        <end position="489"/>
    </location>
</feature>
<dbReference type="Proteomes" id="UP001237642">
    <property type="component" value="Unassembled WGS sequence"/>
</dbReference>
<dbReference type="PANTHER" id="PTHR33322">
    <property type="entry name" value="BAG DOMAIN CONTAINING PROTEIN, EXPRESSED"/>
    <property type="match status" value="1"/>
</dbReference>
<dbReference type="GO" id="GO:0051087">
    <property type="term" value="F:protein-folding chaperone binding"/>
    <property type="evidence" value="ECO:0007669"/>
    <property type="project" value="InterPro"/>
</dbReference>
<feature type="compositionally biased region" description="Basic and acidic residues" evidence="2">
    <location>
        <begin position="359"/>
        <end position="372"/>
    </location>
</feature>
<feature type="transmembrane region" description="Helical" evidence="3">
    <location>
        <begin position="1521"/>
        <end position="1547"/>
    </location>
</feature>
<gene>
    <name evidence="5" type="ORF">POM88_032867</name>
</gene>
<dbReference type="Pfam" id="PF02179">
    <property type="entry name" value="BAG"/>
    <property type="match status" value="1"/>
</dbReference>
<feature type="compositionally biased region" description="Basic and acidic residues" evidence="2">
    <location>
        <begin position="767"/>
        <end position="776"/>
    </location>
</feature>
<feature type="compositionally biased region" description="Basic and acidic residues" evidence="2">
    <location>
        <begin position="326"/>
        <end position="352"/>
    </location>
</feature>
<keyword evidence="3" id="KW-0472">Membrane</keyword>
<feature type="compositionally biased region" description="Polar residues" evidence="2">
    <location>
        <begin position="422"/>
        <end position="449"/>
    </location>
</feature>
<dbReference type="EMBL" id="JAUIZM010000007">
    <property type="protein sequence ID" value="KAK1376674.1"/>
    <property type="molecule type" value="Genomic_DNA"/>
</dbReference>
<evidence type="ECO:0000313" key="6">
    <source>
        <dbReference type="Proteomes" id="UP001237642"/>
    </source>
</evidence>
<dbReference type="Gene3D" id="1.20.58.120">
    <property type="entry name" value="BAG domain"/>
    <property type="match status" value="1"/>
</dbReference>
<feature type="region of interest" description="Disordered" evidence="2">
    <location>
        <begin position="227"/>
        <end position="254"/>
    </location>
</feature>
<dbReference type="PROSITE" id="PS50096">
    <property type="entry name" value="IQ"/>
    <property type="match status" value="1"/>
</dbReference>
<evidence type="ECO:0000256" key="3">
    <source>
        <dbReference type="SAM" id="Phobius"/>
    </source>
</evidence>
<dbReference type="InterPro" id="IPR036533">
    <property type="entry name" value="BAG_dom_sf"/>
</dbReference>
<feature type="compositionally biased region" description="Basic and acidic residues" evidence="2">
    <location>
        <begin position="227"/>
        <end position="242"/>
    </location>
</feature>
<dbReference type="CDD" id="cd23767">
    <property type="entry name" value="IQCD"/>
    <property type="match status" value="1"/>
</dbReference>
<evidence type="ECO:0000313" key="5">
    <source>
        <dbReference type="EMBL" id="KAK1376674.1"/>
    </source>
</evidence>